<dbReference type="InterPro" id="IPR011765">
    <property type="entry name" value="Pept_M16_N"/>
</dbReference>
<dbReference type="SUPFAM" id="SSF63411">
    <property type="entry name" value="LuxS/MPP-like metallohydrolase"/>
    <property type="match status" value="2"/>
</dbReference>
<dbReference type="Proteomes" id="UP000006786">
    <property type="component" value="Unassembled WGS sequence"/>
</dbReference>
<dbReference type="eggNOG" id="COG0612">
    <property type="taxonomic scope" value="Bacteria"/>
</dbReference>
<evidence type="ECO:0000313" key="3">
    <source>
        <dbReference type="EMBL" id="EKF17635.1"/>
    </source>
</evidence>
<name>K2M9H9_9HYPH</name>
<sequence length="450" mass="48849">MNPNAFAPAGVFMRGFFRLGALVALIVVLALPARAAVEIQDVTSQKGVTAWLVEDHSLPIITFQFSFKGGAVQDPEGKEGTANLMSGLFDEGAGDLTFDVFQERLEELGAEMSFRANSDTISGQIRMLAENSDAVLDLLRLAVTSPRFDADPVERIRAQIAVQIRSDERDPNKQGYRAMEQAVYGDHPYARPDEGTLESLAGITPDDLRAFHARVFARSNLTIGVVGAIDAGTLGTVLDKVFGDLPEEAQLTPVEHIEPKLDQEVRIDYPLPQSTLQLVYPGIERDDPDFFAAYLMNQILGGGTFSSRLFHEVREKRGLAYGATSYLSSRDYAQTLMIHTATRAEQVDTALSVIEDVVAGMRDDGPTPKDLDEAKTYVIGAYPINNLDSSTAIARTLVGLQQDDLGIDYIQRRAELINAVTLDDVKRVGQRLLSAPPALLVIGPAGGNGG</sequence>
<dbReference type="GO" id="GO:0046872">
    <property type="term" value="F:metal ion binding"/>
    <property type="evidence" value="ECO:0007669"/>
    <property type="project" value="InterPro"/>
</dbReference>
<dbReference type="PATRIC" id="fig|391937.3.peg.3519"/>
<reference evidence="3 4" key="1">
    <citation type="journal article" date="2012" name="J. Bacteriol.">
        <title>Genome Sequence of Nitratireductor pacificus Type Strain pht-3B.</title>
        <authorList>
            <person name="Lai Q."/>
            <person name="Li G."/>
            <person name="Shao Z."/>
        </authorList>
    </citation>
    <scope>NUCLEOTIDE SEQUENCE [LARGE SCALE GENOMIC DNA]</scope>
    <source>
        <strain evidence="4">pht-3B</strain>
    </source>
</reference>
<accession>K2M9H9</accession>
<dbReference type="PANTHER" id="PTHR11851:SF224">
    <property type="entry name" value="PROCESSING PROTEASE"/>
    <property type="match status" value="1"/>
</dbReference>
<evidence type="ECO:0000259" key="2">
    <source>
        <dbReference type="Pfam" id="PF05193"/>
    </source>
</evidence>
<dbReference type="Pfam" id="PF00675">
    <property type="entry name" value="Peptidase_M16"/>
    <property type="match status" value="1"/>
</dbReference>
<dbReference type="EMBL" id="AMRM01000021">
    <property type="protein sequence ID" value="EKF17635.1"/>
    <property type="molecule type" value="Genomic_DNA"/>
</dbReference>
<comment type="caution">
    <text evidence="3">The sequence shown here is derived from an EMBL/GenBank/DDBJ whole genome shotgun (WGS) entry which is preliminary data.</text>
</comment>
<dbReference type="STRING" id="391937.NA2_17122"/>
<evidence type="ECO:0000259" key="1">
    <source>
        <dbReference type="Pfam" id="PF00675"/>
    </source>
</evidence>
<evidence type="ECO:0000313" key="4">
    <source>
        <dbReference type="Proteomes" id="UP000006786"/>
    </source>
</evidence>
<dbReference type="InterPro" id="IPR011249">
    <property type="entry name" value="Metalloenz_LuxS/M16"/>
</dbReference>
<feature type="domain" description="Peptidase M16 N-terminal" evidence="1">
    <location>
        <begin position="60"/>
        <end position="192"/>
    </location>
</feature>
<dbReference type="InterPro" id="IPR007863">
    <property type="entry name" value="Peptidase_M16_C"/>
</dbReference>
<dbReference type="InterPro" id="IPR050361">
    <property type="entry name" value="MPP/UQCRC_Complex"/>
</dbReference>
<dbReference type="Gene3D" id="3.30.830.10">
    <property type="entry name" value="Metalloenzyme, LuxS/M16 peptidase-like"/>
    <property type="match status" value="2"/>
</dbReference>
<protein>
    <submittedName>
        <fullName evidence="3">Peptidase M16 domain-containing protein</fullName>
    </submittedName>
</protein>
<dbReference type="AlphaFoldDB" id="K2M9H9"/>
<gene>
    <name evidence="3" type="ORF">NA2_17122</name>
</gene>
<organism evidence="3 4">
    <name type="scientific">Nitratireductor pacificus pht-3B</name>
    <dbReference type="NCBI Taxonomy" id="391937"/>
    <lineage>
        <taxon>Bacteria</taxon>
        <taxon>Pseudomonadati</taxon>
        <taxon>Pseudomonadota</taxon>
        <taxon>Alphaproteobacteria</taxon>
        <taxon>Hyphomicrobiales</taxon>
        <taxon>Phyllobacteriaceae</taxon>
        <taxon>Nitratireductor</taxon>
    </lineage>
</organism>
<keyword evidence="4" id="KW-1185">Reference proteome</keyword>
<dbReference type="Pfam" id="PF05193">
    <property type="entry name" value="Peptidase_M16_C"/>
    <property type="match status" value="1"/>
</dbReference>
<feature type="domain" description="Peptidase M16 C-terminal" evidence="2">
    <location>
        <begin position="203"/>
        <end position="376"/>
    </location>
</feature>
<proteinExistence type="predicted"/>
<dbReference type="PANTHER" id="PTHR11851">
    <property type="entry name" value="METALLOPROTEASE"/>
    <property type="match status" value="1"/>
</dbReference>